<dbReference type="Proteomes" id="UP000729402">
    <property type="component" value="Unassembled WGS sequence"/>
</dbReference>
<accession>A0A8J5VS38</accession>
<evidence type="ECO:0000313" key="1">
    <source>
        <dbReference type="EMBL" id="KAG8069511.1"/>
    </source>
</evidence>
<dbReference type="EMBL" id="JAAALK010000283">
    <property type="protein sequence ID" value="KAG8069511.1"/>
    <property type="molecule type" value="Genomic_DNA"/>
</dbReference>
<keyword evidence="2" id="KW-1185">Reference proteome</keyword>
<gene>
    <name evidence="1" type="ORF">GUJ93_ZPchr0006g43720</name>
</gene>
<dbReference type="AlphaFoldDB" id="A0A8J5VS38"/>
<organism evidence="1 2">
    <name type="scientific">Zizania palustris</name>
    <name type="common">Northern wild rice</name>
    <dbReference type="NCBI Taxonomy" id="103762"/>
    <lineage>
        <taxon>Eukaryota</taxon>
        <taxon>Viridiplantae</taxon>
        <taxon>Streptophyta</taxon>
        <taxon>Embryophyta</taxon>
        <taxon>Tracheophyta</taxon>
        <taxon>Spermatophyta</taxon>
        <taxon>Magnoliopsida</taxon>
        <taxon>Liliopsida</taxon>
        <taxon>Poales</taxon>
        <taxon>Poaceae</taxon>
        <taxon>BOP clade</taxon>
        <taxon>Oryzoideae</taxon>
        <taxon>Oryzeae</taxon>
        <taxon>Zizaniinae</taxon>
        <taxon>Zizania</taxon>
    </lineage>
</organism>
<proteinExistence type="predicted"/>
<sequence length="139" mass="14216">MVTMGQWWRSTTRVDGGALRVLDGDGDPMAPTANGVDAGDGRAPAVMMVATTWTVAACDDGVKRVPSERLGVVGAWPTTSEGGGGVQVLVGGGVLAGFVGDEVMDEVRMAPTVIVVRSSRTQGDSGTVSGGWTRVWPGV</sequence>
<name>A0A8J5VS38_ZIZPA</name>
<reference evidence="1" key="2">
    <citation type="submission" date="2021-02" db="EMBL/GenBank/DDBJ databases">
        <authorList>
            <person name="Kimball J.A."/>
            <person name="Haas M.W."/>
            <person name="Macchietto M."/>
            <person name="Kono T."/>
            <person name="Duquette J."/>
            <person name="Shao M."/>
        </authorList>
    </citation>
    <scope>NUCLEOTIDE SEQUENCE</scope>
    <source>
        <tissue evidence="1">Fresh leaf tissue</tissue>
    </source>
</reference>
<protein>
    <recommendedName>
        <fullName evidence="3">DUF834 domain-containing protein</fullName>
    </recommendedName>
</protein>
<reference evidence="1" key="1">
    <citation type="journal article" date="2021" name="bioRxiv">
        <title>Whole Genome Assembly and Annotation of Northern Wild Rice, Zizania palustris L., Supports a Whole Genome Duplication in the Zizania Genus.</title>
        <authorList>
            <person name="Haas M."/>
            <person name="Kono T."/>
            <person name="Macchietto M."/>
            <person name="Millas R."/>
            <person name="McGilp L."/>
            <person name="Shao M."/>
            <person name="Duquette J."/>
            <person name="Hirsch C.N."/>
            <person name="Kimball J."/>
        </authorList>
    </citation>
    <scope>NUCLEOTIDE SEQUENCE</scope>
    <source>
        <tissue evidence="1">Fresh leaf tissue</tissue>
    </source>
</reference>
<comment type="caution">
    <text evidence="1">The sequence shown here is derived from an EMBL/GenBank/DDBJ whole genome shotgun (WGS) entry which is preliminary data.</text>
</comment>
<evidence type="ECO:0000313" key="2">
    <source>
        <dbReference type="Proteomes" id="UP000729402"/>
    </source>
</evidence>
<evidence type="ECO:0008006" key="3">
    <source>
        <dbReference type="Google" id="ProtNLM"/>
    </source>
</evidence>